<dbReference type="SUPFAM" id="SSF51445">
    <property type="entry name" value="(Trans)glycosidases"/>
    <property type="match status" value="1"/>
</dbReference>
<dbReference type="PANTHER" id="PTHR30480">
    <property type="entry name" value="BETA-HEXOSAMINIDASE-RELATED"/>
    <property type="match status" value="1"/>
</dbReference>
<dbReference type="InterPro" id="IPR017853">
    <property type="entry name" value="GH"/>
</dbReference>
<dbReference type="PROSITE" id="PS00775">
    <property type="entry name" value="GLYCOSYL_HYDROL_F3"/>
    <property type="match status" value="1"/>
</dbReference>
<gene>
    <name evidence="7" type="primary">nagZ</name>
    <name evidence="7" type="ORF">L0M14_20605</name>
</gene>
<keyword evidence="8" id="KW-1185">Reference proteome</keyword>
<feature type="chain" id="PRO_5046485980" evidence="5">
    <location>
        <begin position="17"/>
        <end position="425"/>
    </location>
</feature>
<evidence type="ECO:0000256" key="3">
    <source>
        <dbReference type="ARBA" id="ARBA00023295"/>
    </source>
</evidence>
<organism evidence="7 8">
    <name type="scientific">Paenibacillus hexagrammi</name>
    <dbReference type="NCBI Taxonomy" id="2908839"/>
    <lineage>
        <taxon>Bacteria</taxon>
        <taxon>Bacillati</taxon>
        <taxon>Bacillota</taxon>
        <taxon>Bacilli</taxon>
        <taxon>Bacillales</taxon>
        <taxon>Paenibacillaceae</taxon>
        <taxon>Paenibacillus</taxon>
    </lineage>
</organism>
<dbReference type="EMBL" id="CP090978">
    <property type="protein sequence ID" value="UJF32115.1"/>
    <property type="molecule type" value="Genomic_DNA"/>
</dbReference>
<protein>
    <submittedName>
        <fullName evidence="7">Beta-N-acetylhexosaminidase</fullName>
        <ecNumber evidence="7">3.2.1.52</ecNumber>
    </submittedName>
</protein>
<evidence type="ECO:0000256" key="2">
    <source>
        <dbReference type="ARBA" id="ARBA00022801"/>
    </source>
</evidence>
<keyword evidence="3 7" id="KW-0326">Glycosidase</keyword>
<dbReference type="GO" id="GO:0004563">
    <property type="term" value="F:beta-N-acetylhexosaminidase activity"/>
    <property type="evidence" value="ECO:0007669"/>
    <property type="project" value="UniProtKB-EC"/>
</dbReference>
<dbReference type="Pfam" id="PF00933">
    <property type="entry name" value="Glyco_hydro_3"/>
    <property type="match status" value="1"/>
</dbReference>
<dbReference type="RefSeq" id="WP_235118460.1">
    <property type="nucleotide sequence ID" value="NZ_CP090978.1"/>
</dbReference>
<feature type="region of interest" description="Disordered" evidence="4">
    <location>
        <begin position="24"/>
        <end position="63"/>
    </location>
</feature>
<dbReference type="InterPro" id="IPR001764">
    <property type="entry name" value="Glyco_hydro_3_N"/>
</dbReference>
<dbReference type="EC" id="3.2.1.52" evidence="7"/>
<dbReference type="Proteomes" id="UP001649230">
    <property type="component" value="Chromosome"/>
</dbReference>
<accession>A0ABY3SF74</accession>
<evidence type="ECO:0000259" key="6">
    <source>
        <dbReference type="Pfam" id="PF00933"/>
    </source>
</evidence>
<dbReference type="InterPro" id="IPR036962">
    <property type="entry name" value="Glyco_hydro_3_N_sf"/>
</dbReference>
<feature type="signal peptide" evidence="5">
    <location>
        <begin position="1"/>
        <end position="16"/>
    </location>
</feature>
<dbReference type="PANTHER" id="PTHR30480:SF16">
    <property type="entry name" value="GLYCOSIDE HYDROLASE FAMILY 3 DOMAIN PROTEIN"/>
    <property type="match status" value="1"/>
</dbReference>
<evidence type="ECO:0000256" key="1">
    <source>
        <dbReference type="ARBA" id="ARBA00005336"/>
    </source>
</evidence>
<proteinExistence type="inferred from homology"/>
<dbReference type="InterPro" id="IPR019800">
    <property type="entry name" value="Glyco_hydro_3_AS"/>
</dbReference>
<evidence type="ECO:0000256" key="5">
    <source>
        <dbReference type="SAM" id="SignalP"/>
    </source>
</evidence>
<comment type="similarity">
    <text evidence="1">Belongs to the glycosyl hydrolase 3 family.</text>
</comment>
<keyword evidence="5" id="KW-0732">Signal</keyword>
<evidence type="ECO:0000256" key="4">
    <source>
        <dbReference type="SAM" id="MobiDB-lite"/>
    </source>
</evidence>
<feature type="compositionally biased region" description="Low complexity" evidence="4">
    <location>
        <begin position="30"/>
        <end position="62"/>
    </location>
</feature>
<evidence type="ECO:0000313" key="8">
    <source>
        <dbReference type="Proteomes" id="UP001649230"/>
    </source>
</evidence>
<feature type="domain" description="Glycoside hydrolase family 3 N-terminal" evidence="6">
    <location>
        <begin position="73"/>
        <end position="395"/>
    </location>
</feature>
<sequence>MMRPLGLMLYAALVTAALTGCVHQSGGSEPAASPHTAAPSPAVSSAPGPTGAAPSGPSASPVDPIADQVEAMTLSQKIGQMLIAGIDGTEDSEQTRRLIQSDRIGGIIFYKNNIQNTVQFVQLVNALKRDNEGNPVPLWLSVDEEGGRVTRLPDELQKTPSNQVIGQMNRPQLAYDIGSLLGKELKAFGLNMDFAPVLDINSNPKNPVIGDRSFGNNASIVTKLGIQAMKGLQAEQVIPVVKHFPGHGDTSVDSHVGLPVVLNSLDRLRKLEFVPFAEAVKEKADAVMVAHILLPKVDADYPASMSGKIMTDLLRKEMGFEGVIMTDDMTMGAIVKNYTIGEAAVQAVSAGANVIMVGHEYSNVETVVQELTRAVEDKRISMNAIDESVTRIIRLKDRYHLEDQQIAVPKVSELNAQVKVILKKK</sequence>
<evidence type="ECO:0000313" key="7">
    <source>
        <dbReference type="EMBL" id="UJF32115.1"/>
    </source>
</evidence>
<keyword evidence="2 7" id="KW-0378">Hydrolase</keyword>
<dbReference type="NCBIfam" id="NF003740">
    <property type="entry name" value="PRK05337.1"/>
    <property type="match status" value="1"/>
</dbReference>
<dbReference type="PROSITE" id="PS51257">
    <property type="entry name" value="PROKAR_LIPOPROTEIN"/>
    <property type="match status" value="1"/>
</dbReference>
<dbReference type="InterPro" id="IPR050226">
    <property type="entry name" value="NagZ_Beta-hexosaminidase"/>
</dbReference>
<dbReference type="Gene3D" id="3.20.20.300">
    <property type="entry name" value="Glycoside hydrolase, family 3, N-terminal domain"/>
    <property type="match status" value="1"/>
</dbReference>
<name>A0ABY3SF74_9BACL</name>
<reference evidence="7 8" key="1">
    <citation type="journal article" date="2024" name="Int. J. Syst. Evol. Microbiol.">
        <title>Paenibacillus hexagrammi sp. nov., a novel bacterium isolated from the gut content of Hexagrammos agrammus.</title>
        <authorList>
            <person name="Jung H.K."/>
            <person name="Kim D.G."/>
            <person name="Zin H."/>
            <person name="Park J."/>
            <person name="Jung H."/>
            <person name="Kim Y.O."/>
            <person name="Kong H.J."/>
            <person name="Kim J.W."/>
            <person name="Kim Y.S."/>
        </authorList>
    </citation>
    <scope>NUCLEOTIDE SEQUENCE [LARGE SCALE GENOMIC DNA]</scope>
    <source>
        <strain evidence="7 8">YPD9-1</strain>
    </source>
</reference>